<comment type="caution">
    <text evidence="2">The sequence shown here is derived from an EMBL/GenBank/DDBJ whole genome shotgun (WGS) entry which is preliminary data.</text>
</comment>
<keyword evidence="1" id="KW-0472">Membrane</keyword>
<organism evidence="2 3">
    <name type="scientific">Planosporangium flavigriseum</name>
    <dbReference type="NCBI Taxonomy" id="373681"/>
    <lineage>
        <taxon>Bacteria</taxon>
        <taxon>Bacillati</taxon>
        <taxon>Actinomycetota</taxon>
        <taxon>Actinomycetes</taxon>
        <taxon>Micromonosporales</taxon>
        <taxon>Micromonosporaceae</taxon>
        <taxon>Planosporangium</taxon>
    </lineage>
</organism>
<keyword evidence="1" id="KW-1133">Transmembrane helix</keyword>
<reference evidence="2" key="1">
    <citation type="submission" date="2021-01" db="EMBL/GenBank/DDBJ databases">
        <title>Whole genome shotgun sequence of Planosporangium flavigriseum NBRC 105377.</title>
        <authorList>
            <person name="Komaki H."/>
            <person name="Tamura T."/>
        </authorList>
    </citation>
    <scope>NUCLEOTIDE SEQUENCE</scope>
    <source>
        <strain evidence="2">NBRC 105377</strain>
    </source>
</reference>
<dbReference type="AlphaFoldDB" id="A0A8J3PME9"/>
<evidence type="ECO:0000313" key="2">
    <source>
        <dbReference type="EMBL" id="GIG75451.1"/>
    </source>
</evidence>
<protein>
    <submittedName>
        <fullName evidence="2">Membrane protein</fullName>
    </submittedName>
</protein>
<keyword evidence="3" id="KW-1185">Reference proteome</keyword>
<dbReference type="EMBL" id="BONU01000031">
    <property type="protein sequence ID" value="GIG75451.1"/>
    <property type="molecule type" value="Genomic_DNA"/>
</dbReference>
<dbReference type="Proteomes" id="UP000653674">
    <property type="component" value="Unassembled WGS sequence"/>
</dbReference>
<proteinExistence type="predicted"/>
<gene>
    <name evidence="2" type="ORF">Pfl04_38550</name>
</gene>
<accession>A0A8J3PME9</accession>
<feature type="transmembrane region" description="Helical" evidence="1">
    <location>
        <begin position="225"/>
        <end position="243"/>
    </location>
</feature>
<feature type="transmembrane region" description="Helical" evidence="1">
    <location>
        <begin position="315"/>
        <end position="335"/>
    </location>
</feature>
<feature type="transmembrane region" description="Helical" evidence="1">
    <location>
        <begin position="161"/>
        <end position="182"/>
    </location>
</feature>
<feature type="transmembrane region" description="Helical" evidence="1">
    <location>
        <begin position="24"/>
        <end position="44"/>
    </location>
</feature>
<feature type="transmembrane region" description="Helical" evidence="1">
    <location>
        <begin position="250"/>
        <end position="267"/>
    </location>
</feature>
<evidence type="ECO:0000313" key="3">
    <source>
        <dbReference type="Proteomes" id="UP000653674"/>
    </source>
</evidence>
<sequence length="349" mass="35618">MTVEPASPPGFWADLRDAVPLRTVIIVIGVLLLQLGFILSYVGAFHHPSPHRLRLAVVAPPQLAAQTVNGLNAVDGAPLDAFTATSADAARRQIQQGTTSAALVVDPASNTDTLLIATGGGTSVANAVEQIVRATETNRHRALKVDDVVPLQSGDGRGLTGFYLVIGWIVGGYLVAALLGVAKGARPATLHRAVVRLIAMVPYAIVSGLGGAIIVGPVLGAMTGHLVALWGIGTLLVMAAATVTMAFQTLFGVIGIGVTVLLFVILGNPSAGGAYQPALLPPFWRAISGALPNGAGTEAVRRVIYFGGHDVTGPLAVIAAYAAAGTAVAMAAAVLRHRRDGRPAATVDG</sequence>
<dbReference type="RefSeq" id="WP_168079494.1">
    <property type="nucleotide sequence ID" value="NZ_BAAAQJ010000027.1"/>
</dbReference>
<keyword evidence="1" id="KW-0812">Transmembrane</keyword>
<feature type="transmembrane region" description="Helical" evidence="1">
    <location>
        <begin position="194"/>
        <end position="219"/>
    </location>
</feature>
<evidence type="ECO:0000256" key="1">
    <source>
        <dbReference type="SAM" id="Phobius"/>
    </source>
</evidence>
<name>A0A8J3PME9_9ACTN</name>